<comment type="subunit">
    <text evidence="7">The glycine cleavage system is composed of four proteins: P, T, L and H.</text>
</comment>
<dbReference type="NCBIfam" id="TIGR00528">
    <property type="entry name" value="gcvT"/>
    <property type="match status" value="1"/>
</dbReference>
<keyword evidence="11" id="KW-0489">Methyltransferase</keyword>
<dbReference type="PIRSF" id="PIRSF006487">
    <property type="entry name" value="GcvT"/>
    <property type="match status" value="1"/>
</dbReference>
<gene>
    <name evidence="7" type="primary">gcvT</name>
    <name evidence="11" type="ORF">EDD62_0726</name>
</gene>
<keyword evidence="3 7" id="KW-0032">Aminotransferase</keyword>
<dbReference type="SUPFAM" id="SSF103025">
    <property type="entry name" value="Folate-binding domain"/>
    <property type="match status" value="1"/>
</dbReference>
<dbReference type="GO" id="GO:0005829">
    <property type="term" value="C:cytosol"/>
    <property type="evidence" value="ECO:0007669"/>
    <property type="project" value="TreeGrafter"/>
</dbReference>
<dbReference type="GO" id="GO:0008483">
    <property type="term" value="F:transaminase activity"/>
    <property type="evidence" value="ECO:0007669"/>
    <property type="project" value="UniProtKB-KW"/>
</dbReference>
<reference evidence="11 12" key="1">
    <citation type="submission" date="2018-11" db="EMBL/GenBank/DDBJ databases">
        <title>Genomic Encyclopedia of Type Strains, Phase IV (KMG-IV): sequencing the most valuable type-strain genomes for metagenomic binning, comparative biology and taxonomic classification.</title>
        <authorList>
            <person name="Goeker M."/>
        </authorList>
    </citation>
    <scope>NUCLEOTIDE SEQUENCE [LARGE SCALE GENOMIC DNA]</scope>
    <source>
        <strain evidence="11 12">DSM 29158</strain>
    </source>
</reference>
<dbReference type="InterPro" id="IPR006222">
    <property type="entry name" value="GCVT_N"/>
</dbReference>
<dbReference type="InterPro" id="IPR013977">
    <property type="entry name" value="GcvT_C"/>
</dbReference>
<dbReference type="Gene3D" id="3.30.70.1400">
    <property type="entry name" value="Aminomethyltransferase beta-barrel domains"/>
    <property type="match status" value="1"/>
</dbReference>
<evidence type="ECO:0000256" key="1">
    <source>
        <dbReference type="ARBA" id="ARBA00008609"/>
    </source>
</evidence>
<comment type="catalytic activity">
    <reaction evidence="6 7">
        <text>N(6)-[(R)-S(8)-aminomethyldihydrolipoyl]-L-lysyl-[protein] + (6S)-5,6,7,8-tetrahydrofolate = N(6)-[(R)-dihydrolipoyl]-L-lysyl-[protein] + (6R)-5,10-methylene-5,6,7,8-tetrahydrofolate + NH4(+)</text>
        <dbReference type="Rhea" id="RHEA:16945"/>
        <dbReference type="Rhea" id="RHEA-COMP:10475"/>
        <dbReference type="Rhea" id="RHEA-COMP:10492"/>
        <dbReference type="ChEBI" id="CHEBI:15636"/>
        <dbReference type="ChEBI" id="CHEBI:28938"/>
        <dbReference type="ChEBI" id="CHEBI:57453"/>
        <dbReference type="ChEBI" id="CHEBI:83100"/>
        <dbReference type="ChEBI" id="CHEBI:83143"/>
        <dbReference type="EC" id="2.1.2.10"/>
    </reaction>
</comment>
<dbReference type="InterPro" id="IPR027266">
    <property type="entry name" value="TrmE/GcvT-like"/>
</dbReference>
<dbReference type="Gene3D" id="4.10.1250.10">
    <property type="entry name" value="Aminomethyltransferase fragment"/>
    <property type="match status" value="1"/>
</dbReference>
<dbReference type="Pfam" id="PF01571">
    <property type="entry name" value="GCV_T"/>
    <property type="match status" value="1"/>
</dbReference>
<protein>
    <recommendedName>
        <fullName evidence="2 7">Aminomethyltransferase</fullName>
        <ecNumber evidence="2 7">2.1.2.10</ecNumber>
    </recommendedName>
    <alternativeName>
        <fullName evidence="5 7">Glycine cleavage system T protein</fullName>
    </alternativeName>
</protein>
<dbReference type="FunFam" id="2.40.30.110:FF:000003">
    <property type="entry name" value="Aminomethyltransferase"/>
    <property type="match status" value="1"/>
</dbReference>
<dbReference type="HAMAP" id="MF_00259">
    <property type="entry name" value="GcvT"/>
    <property type="match status" value="1"/>
</dbReference>
<evidence type="ECO:0000313" key="12">
    <source>
        <dbReference type="Proteomes" id="UP000277108"/>
    </source>
</evidence>
<dbReference type="Gene3D" id="3.30.1360.120">
    <property type="entry name" value="Probable tRNA modification gtpase trme, domain 1"/>
    <property type="match status" value="1"/>
</dbReference>
<dbReference type="InterPro" id="IPR022903">
    <property type="entry name" value="GcvT_bac"/>
</dbReference>
<dbReference type="GO" id="GO:0032259">
    <property type="term" value="P:methylation"/>
    <property type="evidence" value="ECO:0007669"/>
    <property type="project" value="UniProtKB-KW"/>
</dbReference>
<dbReference type="FunFam" id="3.30.70.1400:FF:000001">
    <property type="entry name" value="Aminomethyltransferase"/>
    <property type="match status" value="1"/>
</dbReference>
<comment type="caution">
    <text evidence="11">The sequence shown here is derived from an EMBL/GenBank/DDBJ whole genome shotgun (WGS) entry which is preliminary data.</text>
</comment>
<dbReference type="Pfam" id="PF08669">
    <property type="entry name" value="GCV_T_C"/>
    <property type="match status" value="1"/>
</dbReference>
<comment type="function">
    <text evidence="7">The glycine cleavage system catalyzes the degradation of glycine.</text>
</comment>
<feature type="domain" description="Aminomethyltransferase C-terminal" evidence="10">
    <location>
        <begin position="285"/>
        <end position="362"/>
    </location>
</feature>
<dbReference type="Proteomes" id="UP000277108">
    <property type="component" value="Unassembled WGS sequence"/>
</dbReference>
<dbReference type="RefSeq" id="WP_123807566.1">
    <property type="nucleotide sequence ID" value="NZ_RKRK01000002.1"/>
</dbReference>
<organism evidence="11 12">
    <name type="scientific">Abyssicoccus albus</name>
    <dbReference type="NCBI Taxonomy" id="1817405"/>
    <lineage>
        <taxon>Bacteria</taxon>
        <taxon>Bacillati</taxon>
        <taxon>Bacillota</taxon>
        <taxon>Bacilli</taxon>
        <taxon>Bacillales</taxon>
        <taxon>Abyssicoccaceae</taxon>
    </lineage>
</organism>
<sequence>MTEQLKKTPLFNTYEAMGAKVIDFSGWALPVQFSSIKEEHIAVRENVGMFDVSHMGEIFVSGKDATAFLNYVLTNDVTKATATKAQYTILCNEHGGTIDDLVLYKLGEEEYLLVVNAGNTEIDYEWFVKQANDYTVSIDNRSNDFGQLAIQGPNAVDIVSELTDESIDDMKLFEFIRHVKIDGKDVLLSKSGYTGEDGFEIYCRAKDTVELWDKFIELGVEPCGLGARDTLRLEAGLPLHGQDLSEEITPIEAGVGFAVKVNKESDFIGKDKLAEQKENGPKVKSVGLELLERGIARTDYTVLSENGEEIGFVTSGTKSPLTDKSIAVALINSELAQVDKEVIVQVRKKEVRAKIVKKPFHK</sequence>
<dbReference type="FunFam" id="4.10.1250.10:FF:000001">
    <property type="entry name" value="Aminomethyltransferase"/>
    <property type="match status" value="1"/>
</dbReference>
<dbReference type="Gene3D" id="2.40.30.110">
    <property type="entry name" value="Aminomethyltransferase beta-barrel domains"/>
    <property type="match status" value="1"/>
</dbReference>
<feature type="domain" description="GCVT N-terminal" evidence="9">
    <location>
        <begin position="11"/>
        <end position="263"/>
    </location>
</feature>
<accession>A0A3N5C6V5</accession>
<evidence type="ECO:0000256" key="7">
    <source>
        <dbReference type="HAMAP-Rule" id="MF_00259"/>
    </source>
</evidence>
<comment type="similarity">
    <text evidence="1 7">Belongs to the GcvT family.</text>
</comment>
<evidence type="ECO:0000256" key="8">
    <source>
        <dbReference type="PIRSR" id="PIRSR006487-1"/>
    </source>
</evidence>
<evidence type="ECO:0000256" key="2">
    <source>
        <dbReference type="ARBA" id="ARBA00012616"/>
    </source>
</evidence>
<evidence type="ECO:0000313" key="11">
    <source>
        <dbReference type="EMBL" id="RPF58088.1"/>
    </source>
</evidence>
<evidence type="ECO:0000256" key="5">
    <source>
        <dbReference type="ARBA" id="ARBA00031395"/>
    </source>
</evidence>
<evidence type="ECO:0000256" key="3">
    <source>
        <dbReference type="ARBA" id="ARBA00022576"/>
    </source>
</evidence>
<dbReference type="InterPro" id="IPR028896">
    <property type="entry name" value="GcvT/YgfZ/DmdA"/>
</dbReference>
<keyword evidence="4 7" id="KW-0808">Transferase</keyword>
<feature type="binding site" evidence="8">
    <location>
        <position position="200"/>
    </location>
    <ligand>
        <name>substrate</name>
    </ligand>
</feature>
<dbReference type="AlphaFoldDB" id="A0A3N5C6V5"/>
<proteinExistence type="inferred from homology"/>
<dbReference type="SUPFAM" id="SSF101790">
    <property type="entry name" value="Aminomethyltransferase beta-barrel domain"/>
    <property type="match status" value="1"/>
</dbReference>
<keyword evidence="12" id="KW-1185">Reference proteome</keyword>
<evidence type="ECO:0000256" key="4">
    <source>
        <dbReference type="ARBA" id="ARBA00022679"/>
    </source>
</evidence>
<dbReference type="GO" id="GO:0008168">
    <property type="term" value="F:methyltransferase activity"/>
    <property type="evidence" value="ECO:0007669"/>
    <property type="project" value="UniProtKB-KW"/>
</dbReference>
<dbReference type="InterPro" id="IPR006223">
    <property type="entry name" value="GcvT"/>
</dbReference>
<dbReference type="GO" id="GO:0005960">
    <property type="term" value="C:glycine cleavage complex"/>
    <property type="evidence" value="ECO:0007669"/>
    <property type="project" value="InterPro"/>
</dbReference>
<dbReference type="PANTHER" id="PTHR43757">
    <property type="entry name" value="AMINOMETHYLTRANSFERASE"/>
    <property type="match status" value="1"/>
</dbReference>
<dbReference type="InterPro" id="IPR029043">
    <property type="entry name" value="GcvT/YgfZ_C"/>
</dbReference>
<dbReference type="EC" id="2.1.2.10" evidence="2 7"/>
<dbReference type="OrthoDB" id="9774591at2"/>
<evidence type="ECO:0000259" key="9">
    <source>
        <dbReference type="Pfam" id="PF01571"/>
    </source>
</evidence>
<dbReference type="GO" id="GO:0019464">
    <property type="term" value="P:glycine decarboxylation via glycine cleavage system"/>
    <property type="evidence" value="ECO:0007669"/>
    <property type="project" value="UniProtKB-UniRule"/>
</dbReference>
<dbReference type="GO" id="GO:0004047">
    <property type="term" value="F:aminomethyltransferase activity"/>
    <property type="evidence" value="ECO:0007669"/>
    <property type="project" value="UniProtKB-UniRule"/>
</dbReference>
<dbReference type="NCBIfam" id="NF001567">
    <property type="entry name" value="PRK00389.1"/>
    <property type="match status" value="1"/>
</dbReference>
<evidence type="ECO:0000259" key="10">
    <source>
        <dbReference type="Pfam" id="PF08669"/>
    </source>
</evidence>
<dbReference type="PANTHER" id="PTHR43757:SF2">
    <property type="entry name" value="AMINOMETHYLTRANSFERASE, MITOCHONDRIAL"/>
    <property type="match status" value="1"/>
</dbReference>
<evidence type="ECO:0000256" key="6">
    <source>
        <dbReference type="ARBA" id="ARBA00047665"/>
    </source>
</evidence>
<dbReference type="EMBL" id="RKRK01000002">
    <property type="protein sequence ID" value="RPF58088.1"/>
    <property type="molecule type" value="Genomic_DNA"/>
</dbReference>
<name>A0A3N5C6V5_9BACL</name>